<accession>A0A379LKV1</accession>
<sequence length="149" mass="17503">MAMKITHPLQAKVDQIIEDELGTELAEGVQISLASFEHIRNKEYVRRRLEQRGFKLMSGHAARYSYKLPDNKNELVEESVEPRKYLKQDVMNRFVECGQVTTAGLNLRERKRLITTISYLRRTGMLIKSERVWLPKVGFYEITYKIKNL</sequence>
<dbReference type="Proteomes" id="UP000254123">
    <property type="component" value="Unassembled WGS sequence"/>
</dbReference>
<keyword evidence="2" id="KW-1185">Reference proteome</keyword>
<proteinExistence type="predicted"/>
<reference evidence="1 2" key="1">
    <citation type="submission" date="2018-06" db="EMBL/GenBank/DDBJ databases">
        <authorList>
            <consortium name="Pathogen Informatics"/>
            <person name="Doyle S."/>
        </authorList>
    </citation>
    <scope>NUCLEOTIDE SEQUENCE [LARGE SCALE GENOMIC DNA]</scope>
    <source>
        <strain evidence="1 2">NCTC10526</strain>
    </source>
</reference>
<organism evidence="1 2">
    <name type="scientific">Psychrobacter phenylpyruvicus</name>
    <dbReference type="NCBI Taxonomy" id="29432"/>
    <lineage>
        <taxon>Bacteria</taxon>
        <taxon>Pseudomonadati</taxon>
        <taxon>Pseudomonadota</taxon>
        <taxon>Gammaproteobacteria</taxon>
        <taxon>Moraxellales</taxon>
        <taxon>Moraxellaceae</taxon>
        <taxon>Psychrobacter</taxon>
    </lineage>
</organism>
<evidence type="ECO:0000313" key="1">
    <source>
        <dbReference type="EMBL" id="SUD90392.1"/>
    </source>
</evidence>
<dbReference type="EMBL" id="UGVC01000001">
    <property type="protein sequence ID" value="SUD90392.1"/>
    <property type="molecule type" value="Genomic_DNA"/>
</dbReference>
<name>A0A379LKV1_9GAMM</name>
<dbReference type="AlphaFoldDB" id="A0A379LKV1"/>
<dbReference type="RefSeq" id="WP_028858177.1">
    <property type="nucleotide sequence ID" value="NZ_CAJHAQ010000001.1"/>
</dbReference>
<gene>
    <name evidence="1" type="ORF">NCTC10526_00718</name>
</gene>
<dbReference type="STRING" id="1123034.GCA_000685805_00524"/>
<evidence type="ECO:0000313" key="2">
    <source>
        <dbReference type="Proteomes" id="UP000254123"/>
    </source>
</evidence>
<protein>
    <submittedName>
        <fullName evidence="1">Uncharacterized protein</fullName>
    </submittedName>
</protein>